<evidence type="ECO:0000313" key="1">
    <source>
        <dbReference type="EMBL" id="VDO48283.1"/>
    </source>
</evidence>
<reference evidence="1 2" key="2">
    <citation type="submission" date="2018-11" db="EMBL/GenBank/DDBJ databases">
        <authorList>
            <consortium name="Pathogen Informatics"/>
        </authorList>
    </citation>
    <scope>NUCLEOTIDE SEQUENCE [LARGE SCALE GENOMIC DNA]</scope>
</reference>
<dbReference type="Proteomes" id="UP000280834">
    <property type="component" value="Unassembled WGS sequence"/>
</dbReference>
<evidence type="ECO:0000313" key="3">
    <source>
        <dbReference type="WBParaSite" id="BTMF_0001620601-mRNA-1"/>
    </source>
</evidence>
<dbReference type="STRING" id="42155.A0A0R3R850"/>
<gene>
    <name evidence="1" type="ORF">BTMF_LOCUS14187</name>
</gene>
<accession>A0A0R3R850</accession>
<sequence length="335" mass="36667">MIRSRKGGIDLSAVDEQRRISQTLLTEQRNQMSFFVTALLPVLNSQLGLLDESSHLRQVTDHLHVTIRSGKAATVIDTILNDIHQGSDNSWRSCLSKNASRSFCIYSGDDISRRTPSPTPSTCTWPTAVVGKIFFDMKLKNTFHQTSFSSNATSSVRAHTISVVEQPRRTVVNPRTYAPPSPSQPLEFALKKPPLPKKIISFSNSTVSAAPDFHGSSVEVTMTPHHKGTLLSSSSANVSDESVLRRPARPLSFAYEDITTHPNGTSLITRNGHVNNGYSVCFVFPANDQTKASASLIAETIEQIDKLGSELDSYCNTAAVSVTHQTIRIRSGNSQ</sequence>
<protein>
    <submittedName>
        <fullName evidence="1 3">Uncharacterized protein</fullName>
    </submittedName>
</protein>
<dbReference type="InterPro" id="IPR027267">
    <property type="entry name" value="AH/BAR_dom_sf"/>
</dbReference>
<organism evidence="3">
    <name type="scientific">Brugia timori</name>
    <dbReference type="NCBI Taxonomy" id="42155"/>
    <lineage>
        <taxon>Eukaryota</taxon>
        <taxon>Metazoa</taxon>
        <taxon>Ecdysozoa</taxon>
        <taxon>Nematoda</taxon>
        <taxon>Chromadorea</taxon>
        <taxon>Rhabditida</taxon>
        <taxon>Spirurina</taxon>
        <taxon>Spiruromorpha</taxon>
        <taxon>Filarioidea</taxon>
        <taxon>Onchocercidae</taxon>
        <taxon>Brugia</taxon>
    </lineage>
</organism>
<dbReference type="AlphaFoldDB" id="A0A0R3R850"/>
<keyword evidence="2" id="KW-1185">Reference proteome</keyword>
<reference evidence="3" key="1">
    <citation type="submission" date="2017-02" db="UniProtKB">
        <authorList>
            <consortium name="WormBaseParasite"/>
        </authorList>
    </citation>
    <scope>IDENTIFICATION</scope>
</reference>
<evidence type="ECO:0000313" key="2">
    <source>
        <dbReference type="Proteomes" id="UP000280834"/>
    </source>
</evidence>
<name>A0A0R3R850_9BILA</name>
<proteinExistence type="predicted"/>
<dbReference type="WBParaSite" id="BTMF_0001620601-mRNA-1">
    <property type="protein sequence ID" value="BTMF_0001620601-mRNA-1"/>
    <property type="gene ID" value="BTMF_0001620601"/>
</dbReference>
<dbReference type="EMBL" id="UZAG01020898">
    <property type="protein sequence ID" value="VDO48283.1"/>
    <property type="molecule type" value="Genomic_DNA"/>
</dbReference>
<dbReference type="Gene3D" id="1.20.1270.60">
    <property type="entry name" value="Arfaptin homology (AH) domain/BAR domain"/>
    <property type="match status" value="1"/>
</dbReference>